<dbReference type="SUPFAM" id="SSF50814">
    <property type="entry name" value="Lipocalins"/>
    <property type="match status" value="1"/>
</dbReference>
<proteinExistence type="evidence at transcript level"/>
<evidence type="ECO:0000256" key="3">
    <source>
        <dbReference type="ARBA" id="ARBA00022729"/>
    </source>
</evidence>
<comment type="similarity">
    <text evidence="4">Belongs to the calycin superfamily. Triabin family.</text>
</comment>
<dbReference type="GO" id="GO:0030682">
    <property type="term" value="P:symbiont-mediated perturbation of host defenses"/>
    <property type="evidence" value="ECO:0007669"/>
    <property type="project" value="InterPro"/>
</dbReference>
<name>A0A069DPM7_9HEMI</name>
<dbReference type="Pfam" id="PF03973">
    <property type="entry name" value="Triabin"/>
    <property type="match status" value="1"/>
</dbReference>
<dbReference type="InterPro" id="IPR012674">
    <property type="entry name" value="Calycin"/>
</dbReference>
<keyword evidence="2" id="KW-0964">Secreted</keyword>
<dbReference type="CDD" id="cd19423">
    <property type="entry name" value="lipocalin_LTBP1-like"/>
    <property type="match status" value="1"/>
</dbReference>
<dbReference type="GO" id="GO:0005576">
    <property type="term" value="C:extracellular region"/>
    <property type="evidence" value="ECO:0007669"/>
    <property type="project" value="UniProtKB-SubCell"/>
</dbReference>
<dbReference type="Gene3D" id="2.40.128.20">
    <property type="match status" value="1"/>
</dbReference>
<protein>
    <submittedName>
        <fullName evidence="5">Putative triabin</fullName>
    </submittedName>
</protein>
<reference evidence="5" key="1">
    <citation type="journal article" date="2015" name="J. Med. Entomol.">
        <title>A Deep Insight Into the Sialotranscriptome of the Chagas Disease Vector, Panstrongylus megistus (Hemiptera: Heteroptera).</title>
        <authorList>
            <person name="Ribeiro J.M."/>
            <person name="Schwarz A."/>
            <person name="Francischetti I.M."/>
        </authorList>
    </citation>
    <scope>NUCLEOTIDE SEQUENCE</scope>
    <source>
        <tissue evidence="5">Salivary glands</tissue>
    </source>
</reference>
<comment type="subcellular location">
    <subcellularLocation>
        <location evidence="1">Secreted</location>
    </subcellularLocation>
</comment>
<keyword evidence="3" id="KW-0732">Signal</keyword>
<sequence length="216" mass="24921">MKTIIAVTFIGIMTYALEENSEMTSEITECNKPAMANFDSEKYSKFMPAYTTHARYGSGFTVCRVFESVTTSCDAVDTNIYGYYHDSGVIYHYKMLCNTSEEKYEKGQFLATCAIIEDSYYGGALIIIPFELYMSVVDTDYENYAIFYTCIKDETGVEDNYEVLQKIPNAFDKKVKEVLQSKGMNLENFNARNATYCQKMNKDKKKRITKIYTRIY</sequence>
<dbReference type="InterPro" id="IPR005657">
    <property type="entry name" value="Triabi/Procalin"/>
</dbReference>
<evidence type="ECO:0000313" key="5">
    <source>
        <dbReference type="EMBL" id="JAC86018.1"/>
    </source>
</evidence>
<evidence type="ECO:0000256" key="4">
    <source>
        <dbReference type="ARBA" id="ARBA00034121"/>
    </source>
</evidence>
<organism evidence="5">
    <name type="scientific">Panstrongylus megistus</name>
    <dbReference type="NCBI Taxonomy" id="65343"/>
    <lineage>
        <taxon>Eukaryota</taxon>
        <taxon>Metazoa</taxon>
        <taxon>Ecdysozoa</taxon>
        <taxon>Arthropoda</taxon>
        <taxon>Hexapoda</taxon>
        <taxon>Insecta</taxon>
        <taxon>Pterygota</taxon>
        <taxon>Neoptera</taxon>
        <taxon>Paraneoptera</taxon>
        <taxon>Hemiptera</taxon>
        <taxon>Heteroptera</taxon>
        <taxon>Panheteroptera</taxon>
        <taxon>Cimicomorpha</taxon>
        <taxon>Reduviidae</taxon>
        <taxon>Triatominae</taxon>
        <taxon>Panstrongylus</taxon>
    </lineage>
</organism>
<dbReference type="AlphaFoldDB" id="A0A069DPM7"/>
<evidence type="ECO:0000256" key="1">
    <source>
        <dbReference type="ARBA" id="ARBA00004613"/>
    </source>
</evidence>
<evidence type="ECO:0000256" key="2">
    <source>
        <dbReference type="ARBA" id="ARBA00022525"/>
    </source>
</evidence>
<dbReference type="EMBL" id="GBGD01002871">
    <property type="protein sequence ID" value="JAC86018.1"/>
    <property type="molecule type" value="mRNA"/>
</dbReference>
<accession>A0A069DPM7</accession>